<proteinExistence type="predicted"/>
<feature type="transmembrane region" description="Helical" evidence="1">
    <location>
        <begin position="41"/>
        <end position="63"/>
    </location>
</feature>
<protein>
    <submittedName>
        <fullName evidence="2">Uncharacterized protein</fullName>
    </submittedName>
</protein>
<dbReference type="AlphaFoldDB" id="A0A6J4SUS3"/>
<accession>A0A6J4SUS3</accession>
<keyword evidence="1" id="KW-0812">Transmembrane</keyword>
<sequence length="73" mass="8817">MTPGQTKPLFNSRGRWERNRGLRPLALSTIAGPPNLKKKRYIYIFFLLPRQLIISYYILLYRWQNYVKQSPKF</sequence>
<name>A0A6J4SUS3_9BACT</name>
<keyword evidence="1" id="KW-0472">Membrane</keyword>
<organism evidence="2">
    <name type="scientific">uncultured Segetibacter sp</name>
    <dbReference type="NCBI Taxonomy" id="481133"/>
    <lineage>
        <taxon>Bacteria</taxon>
        <taxon>Pseudomonadati</taxon>
        <taxon>Bacteroidota</taxon>
        <taxon>Chitinophagia</taxon>
        <taxon>Chitinophagales</taxon>
        <taxon>Chitinophagaceae</taxon>
        <taxon>Segetibacter</taxon>
        <taxon>environmental samples</taxon>
    </lineage>
</organism>
<keyword evidence="1" id="KW-1133">Transmembrane helix</keyword>
<evidence type="ECO:0000256" key="1">
    <source>
        <dbReference type="SAM" id="Phobius"/>
    </source>
</evidence>
<dbReference type="EMBL" id="CADCVN010000856">
    <property type="protein sequence ID" value="CAA9505981.1"/>
    <property type="molecule type" value="Genomic_DNA"/>
</dbReference>
<gene>
    <name evidence="2" type="ORF">AVDCRST_MAG96-2218</name>
</gene>
<reference evidence="2" key="1">
    <citation type="submission" date="2020-02" db="EMBL/GenBank/DDBJ databases">
        <authorList>
            <person name="Meier V. D."/>
        </authorList>
    </citation>
    <scope>NUCLEOTIDE SEQUENCE</scope>
    <source>
        <strain evidence="2">AVDCRST_MAG96</strain>
    </source>
</reference>
<evidence type="ECO:0000313" key="2">
    <source>
        <dbReference type="EMBL" id="CAA9505981.1"/>
    </source>
</evidence>